<accession>A0A9P0EG57</accession>
<dbReference type="Gene3D" id="3.90.1180.10">
    <property type="entry name" value="Ribosomal protein L13"/>
    <property type="match status" value="1"/>
</dbReference>
<name>A0A9P0EG57_NEZVI</name>
<dbReference type="OrthoDB" id="274622at2759"/>
<dbReference type="SUPFAM" id="SSF52161">
    <property type="entry name" value="Ribosomal protein L13"/>
    <property type="match status" value="1"/>
</dbReference>
<dbReference type="PANTHER" id="PTHR11545:SF2">
    <property type="entry name" value="LARGE RIBOSOMAL SUBUNIT PROTEIN UL13M"/>
    <property type="match status" value="1"/>
</dbReference>
<evidence type="ECO:0000313" key="5">
    <source>
        <dbReference type="Proteomes" id="UP001152798"/>
    </source>
</evidence>
<evidence type="ECO:0008006" key="6">
    <source>
        <dbReference type="Google" id="ProtNLM"/>
    </source>
</evidence>
<reference evidence="4" key="1">
    <citation type="submission" date="2022-01" db="EMBL/GenBank/DDBJ databases">
        <authorList>
            <person name="King R."/>
        </authorList>
    </citation>
    <scope>NUCLEOTIDE SEQUENCE</scope>
</reference>
<proteinExistence type="inferred from homology"/>
<dbReference type="GO" id="GO:0003729">
    <property type="term" value="F:mRNA binding"/>
    <property type="evidence" value="ECO:0007669"/>
    <property type="project" value="TreeGrafter"/>
</dbReference>
<evidence type="ECO:0000256" key="2">
    <source>
        <dbReference type="ARBA" id="ARBA00022980"/>
    </source>
</evidence>
<evidence type="ECO:0000256" key="1">
    <source>
        <dbReference type="ARBA" id="ARBA00006227"/>
    </source>
</evidence>
<protein>
    <recommendedName>
        <fullName evidence="6">39S ribosomal protein L13, mitochondrial</fullName>
    </recommendedName>
</protein>
<dbReference type="InterPro" id="IPR005822">
    <property type="entry name" value="Ribosomal_uL13"/>
</dbReference>
<dbReference type="EMBL" id="OV725078">
    <property type="protein sequence ID" value="CAH1393246.1"/>
    <property type="molecule type" value="Genomic_DNA"/>
</dbReference>
<keyword evidence="5" id="KW-1185">Reference proteome</keyword>
<dbReference type="AlphaFoldDB" id="A0A9P0EG57"/>
<dbReference type="InterPro" id="IPR005823">
    <property type="entry name" value="Ribosomal_uL13_bac-type"/>
</dbReference>
<dbReference type="GO" id="GO:0005762">
    <property type="term" value="C:mitochondrial large ribosomal subunit"/>
    <property type="evidence" value="ECO:0007669"/>
    <property type="project" value="TreeGrafter"/>
</dbReference>
<dbReference type="FunFam" id="3.90.1180.10:FF:000005">
    <property type="entry name" value="39S ribosomal protein L13, mitochondrial"/>
    <property type="match status" value="1"/>
</dbReference>
<evidence type="ECO:0000256" key="3">
    <source>
        <dbReference type="ARBA" id="ARBA00023274"/>
    </source>
</evidence>
<dbReference type="Pfam" id="PF00572">
    <property type="entry name" value="Ribosomal_L13"/>
    <property type="match status" value="1"/>
</dbReference>
<gene>
    <name evidence="4" type="ORF">NEZAVI_LOCUS3947</name>
</gene>
<keyword evidence="3" id="KW-0687">Ribonucleoprotein</keyword>
<dbReference type="GO" id="GO:0006412">
    <property type="term" value="P:translation"/>
    <property type="evidence" value="ECO:0007669"/>
    <property type="project" value="InterPro"/>
</dbReference>
<dbReference type="Proteomes" id="UP001152798">
    <property type="component" value="Chromosome 2"/>
</dbReference>
<dbReference type="NCBIfam" id="TIGR01066">
    <property type="entry name" value="rplM_bact"/>
    <property type="match status" value="1"/>
</dbReference>
<organism evidence="4 5">
    <name type="scientific">Nezara viridula</name>
    <name type="common">Southern green stink bug</name>
    <name type="synonym">Cimex viridulus</name>
    <dbReference type="NCBI Taxonomy" id="85310"/>
    <lineage>
        <taxon>Eukaryota</taxon>
        <taxon>Metazoa</taxon>
        <taxon>Ecdysozoa</taxon>
        <taxon>Arthropoda</taxon>
        <taxon>Hexapoda</taxon>
        <taxon>Insecta</taxon>
        <taxon>Pterygota</taxon>
        <taxon>Neoptera</taxon>
        <taxon>Paraneoptera</taxon>
        <taxon>Hemiptera</taxon>
        <taxon>Heteroptera</taxon>
        <taxon>Panheteroptera</taxon>
        <taxon>Pentatomomorpha</taxon>
        <taxon>Pentatomoidea</taxon>
        <taxon>Pentatomidae</taxon>
        <taxon>Pentatominae</taxon>
        <taxon>Nezara</taxon>
    </lineage>
</organism>
<dbReference type="HAMAP" id="MF_01366">
    <property type="entry name" value="Ribosomal_uL13"/>
    <property type="match status" value="1"/>
</dbReference>
<dbReference type="GO" id="GO:0003735">
    <property type="term" value="F:structural constituent of ribosome"/>
    <property type="evidence" value="ECO:0007669"/>
    <property type="project" value="InterPro"/>
</dbReference>
<dbReference type="PIRSF" id="PIRSF002181">
    <property type="entry name" value="Ribosomal_L13"/>
    <property type="match status" value="1"/>
</dbReference>
<keyword evidence="2" id="KW-0689">Ribosomal protein</keyword>
<evidence type="ECO:0000313" key="4">
    <source>
        <dbReference type="EMBL" id="CAH1393246.1"/>
    </source>
</evidence>
<comment type="similarity">
    <text evidence="1">Belongs to the universal ribosomal protein uL13 family.</text>
</comment>
<dbReference type="CDD" id="cd00392">
    <property type="entry name" value="Ribosomal_L13"/>
    <property type="match status" value="1"/>
</dbReference>
<dbReference type="InterPro" id="IPR036899">
    <property type="entry name" value="Ribosomal_uL13_sf"/>
</dbReference>
<dbReference type="PANTHER" id="PTHR11545">
    <property type="entry name" value="RIBOSOMAL PROTEIN L13"/>
    <property type="match status" value="1"/>
</dbReference>
<dbReference type="GO" id="GO:0017148">
    <property type="term" value="P:negative regulation of translation"/>
    <property type="evidence" value="ECO:0007669"/>
    <property type="project" value="TreeGrafter"/>
</dbReference>
<sequence length="175" mass="20387">MSALGRVRQWNAFSQVWHLFDAKWQNPFQSAAVITKYLMGKHKPFYHPFANCGDVVVVINSRHIALLGDEWKKRVYFHHTGYPGGASWTLAWELHEKSPTMILEKAVYSSMKGNLQRRHTMKRLIIYPDDIIPEDIHTNISSQIKQLRKVPKVLESDEVNNFPRIFKLPVDYVPS</sequence>